<reference evidence="2" key="1">
    <citation type="journal article" date="2019" name="Int. J. Syst. Evol. Microbiol.">
        <title>The Global Catalogue of Microorganisms (GCM) 10K type strain sequencing project: providing services to taxonomists for standard genome sequencing and annotation.</title>
        <authorList>
            <consortium name="The Broad Institute Genomics Platform"/>
            <consortium name="The Broad Institute Genome Sequencing Center for Infectious Disease"/>
            <person name="Wu L."/>
            <person name="Ma J."/>
        </authorList>
    </citation>
    <scope>NUCLEOTIDE SEQUENCE [LARGE SCALE GENOMIC DNA]</scope>
    <source>
        <strain evidence="2">KCTC 52344</strain>
    </source>
</reference>
<name>A0ABW5JA27_9BACT</name>
<dbReference type="Proteomes" id="UP001597510">
    <property type="component" value="Unassembled WGS sequence"/>
</dbReference>
<protein>
    <submittedName>
        <fullName evidence="1">DUF7003 family protein</fullName>
    </submittedName>
</protein>
<sequence length="232" mass="27133">MIDRTEILRQLDSEAEAYVFPMLDNGYSFHGDQKMTIFRDEKRWAILIEVLDYFNREQGLDGISSTSAIFGNCLIGWGDRFKYFASDNDAPAFLYEEGTGIEYLNDEAKSINIRNTVVPIIFDKEHYKLKGIEFEYEDKITPWEFMRGLIPEYSHLFWLTREEISDKIPKDLPVFMTLHNWHHPDLAIEEKPSDKETFQQLADAILTGDVSLYNPTEMVNTHWSNWPEGGRC</sequence>
<proteinExistence type="predicted"/>
<evidence type="ECO:0000313" key="2">
    <source>
        <dbReference type="Proteomes" id="UP001597510"/>
    </source>
</evidence>
<evidence type="ECO:0000313" key="1">
    <source>
        <dbReference type="EMBL" id="MFD2522646.1"/>
    </source>
</evidence>
<dbReference type="RefSeq" id="WP_340237672.1">
    <property type="nucleotide sequence ID" value="NZ_JBBEWC010000008.1"/>
</dbReference>
<gene>
    <name evidence="1" type="ORF">ACFSR2_17240</name>
</gene>
<accession>A0ABW5JA27</accession>
<keyword evidence="2" id="KW-1185">Reference proteome</keyword>
<organism evidence="1 2">
    <name type="scientific">Emticicia soli</name>
    <dbReference type="NCBI Taxonomy" id="2027878"/>
    <lineage>
        <taxon>Bacteria</taxon>
        <taxon>Pseudomonadati</taxon>
        <taxon>Bacteroidota</taxon>
        <taxon>Cytophagia</taxon>
        <taxon>Cytophagales</taxon>
        <taxon>Leadbetterellaceae</taxon>
        <taxon>Emticicia</taxon>
    </lineage>
</organism>
<dbReference type="EMBL" id="JBHULC010000021">
    <property type="protein sequence ID" value="MFD2522646.1"/>
    <property type="molecule type" value="Genomic_DNA"/>
</dbReference>
<dbReference type="InterPro" id="IPR054272">
    <property type="entry name" value="DUF7003"/>
</dbReference>
<dbReference type="Pfam" id="PF22535">
    <property type="entry name" value="DUF7003"/>
    <property type="match status" value="1"/>
</dbReference>
<comment type="caution">
    <text evidence="1">The sequence shown here is derived from an EMBL/GenBank/DDBJ whole genome shotgun (WGS) entry which is preliminary data.</text>
</comment>